<dbReference type="GO" id="GO:0003677">
    <property type="term" value="F:DNA binding"/>
    <property type="evidence" value="ECO:0007669"/>
    <property type="project" value="UniProtKB-KW"/>
</dbReference>
<gene>
    <name evidence="6" type="ORF">BLAHAN_05577</name>
</gene>
<name>C9L858_BLAHA</name>
<dbReference type="CDD" id="cd01106">
    <property type="entry name" value="HTH_TipAL-Mta"/>
    <property type="match status" value="1"/>
</dbReference>
<evidence type="ECO:0000313" key="6">
    <source>
        <dbReference type="EMBL" id="EEX21550.1"/>
    </source>
</evidence>
<sequence>MEYSIRQLADLTGVSTRTLRYYDERGLLKPSRVNEQGCRYYEQEQVDLLQQILFYRERNLGLDVIKEIISNPQFDAAQALEEHLIALMEQEKHISTLIQTVKNTIADMKGEERNMSDKEKFEGFKRELIEEKERLYGKEAREKYGEEAVDEANQKIMGLSEADYERFKNLEKEVLRQLEEAVRNKELPESETGHRIVLLHKDWLGYTWKEYSAQAHKGLASMYIADERFLAYYDKNIKGCGEFLVKAVDYWAGR</sequence>
<dbReference type="PROSITE" id="PS50937">
    <property type="entry name" value="HTH_MERR_2"/>
    <property type="match status" value="1"/>
</dbReference>
<keyword evidence="4" id="KW-0804">Transcription</keyword>
<dbReference type="KEGG" id="bhan:CGC63_08885"/>
<dbReference type="InterPro" id="IPR036244">
    <property type="entry name" value="TipA-like_antibiotic-bd"/>
</dbReference>
<evidence type="ECO:0000256" key="2">
    <source>
        <dbReference type="ARBA" id="ARBA00023125"/>
    </source>
</evidence>
<dbReference type="InterPro" id="IPR012925">
    <property type="entry name" value="TipAS_dom"/>
</dbReference>
<feature type="domain" description="HTH merR-type" evidence="5">
    <location>
        <begin position="1"/>
        <end position="71"/>
    </location>
</feature>
<dbReference type="Gene3D" id="1.10.490.50">
    <property type="entry name" value="Antibiotic binding domain of TipA-like multidrug resistance regulators"/>
    <property type="match status" value="1"/>
</dbReference>
<dbReference type="Pfam" id="PF07739">
    <property type="entry name" value="TipAS"/>
    <property type="match status" value="1"/>
</dbReference>
<dbReference type="Pfam" id="PF13411">
    <property type="entry name" value="MerR_1"/>
    <property type="match status" value="1"/>
</dbReference>
<dbReference type="Proteomes" id="UP000003755">
    <property type="component" value="Unassembled WGS sequence"/>
</dbReference>
<accession>C9L858</accession>
<proteinExistence type="predicted"/>
<dbReference type="HOGENOM" id="CLU_060077_0_3_9"/>
<dbReference type="RefSeq" id="WP_003020960.1">
    <property type="nucleotide sequence ID" value="NZ_CP022413.2"/>
</dbReference>
<dbReference type="InterPro" id="IPR047057">
    <property type="entry name" value="MerR_fam"/>
</dbReference>
<protein>
    <submittedName>
        <fullName evidence="6">TipAS antibiotic-recognition domain protein</fullName>
    </submittedName>
</protein>
<evidence type="ECO:0000256" key="3">
    <source>
        <dbReference type="ARBA" id="ARBA00023159"/>
    </source>
</evidence>
<evidence type="ECO:0000256" key="1">
    <source>
        <dbReference type="ARBA" id="ARBA00023015"/>
    </source>
</evidence>
<keyword evidence="7" id="KW-1185">Reference proteome</keyword>
<dbReference type="GO" id="GO:0003700">
    <property type="term" value="F:DNA-binding transcription factor activity"/>
    <property type="evidence" value="ECO:0007669"/>
    <property type="project" value="InterPro"/>
</dbReference>
<evidence type="ECO:0000259" key="5">
    <source>
        <dbReference type="PROSITE" id="PS50937"/>
    </source>
</evidence>
<keyword evidence="2" id="KW-0238">DNA-binding</keyword>
<comment type="caution">
    <text evidence="6">The sequence shown here is derived from an EMBL/GenBank/DDBJ whole genome shotgun (WGS) entry which is preliminary data.</text>
</comment>
<evidence type="ECO:0000256" key="4">
    <source>
        <dbReference type="ARBA" id="ARBA00023163"/>
    </source>
</evidence>
<dbReference type="EMBL" id="ABYU02000017">
    <property type="protein sequence ID" value="EEX21550.1"/>
    <property type="molecule type" value="Genomic_DNA"/>
</dbReference>
<keyword evidence="1" id="KW-0805">Transcription regulation</keyword>
<dbReference type="SMART" id="SM00422">
    <property type="entry name" value="HTH_MERR"/>
    <property type="match status" value="1"/>
</dbReference>
<keyword evidence="3" id="KW-0010">Activator</keyword>
<dbReference type="eggNOG" id="COG0789">
    <property type="taxonomic scope" value="Bacteria"/>
</dbReference>
<evidence type="ECO:0000313" key="7">
    <source>
        <dbReference type="Proteomes" id="UP000003755"/>
    </source>
</evidence>
<dbReference type="SUPFAM" id="SSF89082">
    <property type="entry name" value="Antibiotic binding domain of TipA-like multidrug resistance regulators"/>
    <property type="match status" value="1"/>
</dbReference>
<dbReference type="PANTHER" id="PTHR30204:SF90">
    <property type="entry name" value="HTH-TYPE TRANSCRIPTIONAL ACTIVATOR MTA"/>
    <property type="match status" value="1"/>
</dbReference>
<reference evidence="6" key="1">
    <citation type="submission" date="2009-09" db="EMBL/GenBank/DDBJ databases">
        <authorList>
            <person name="Weinstock G."/>
            <person name="Sodergren E."/>
            <person name="Clifton S."/>
            <person name="Fulton L."/>
            <person name="Fulton B."/>
            <person name="Courtney L."/>
            <person name="Fronick C."/>
            <person name="Harrison M."/>
            <person name="Strong C."/>
            <person name="Farmer C."/>
            <person name="Delahaunty K."/>
            <person name="Markovic C."/>
            <person name="Hall O."/>
            <person name="Minx P."/>
            <person name="Tomlinson C."/>
            <person name="Mitreva M."/>
            <person name="Nelson J."/>
            <person name="Hou S."/>
            <person name="Wollam A."/>
            <person name="Pepin K.H."/>
            <person name="Johnson M."/>
            <person name="Bhonagiri V."/>
            <person name="Nash W.E."/>
            <person name="Warren W."/>
            <person name="Chinwalla A."/>
            <person name="Mardis E.R."/>
            <person name="Wilson R.K."/>
        </authorList>
    </citation>
    <scope>NUCLEOTIDE SEQUENCE [LARGE SCALE GENOMIC DNA]</scope>
    <source>
        <strain evidence="6">DSM 20583</strain>
    </source>
</reference>
<organism evidence="6 7">
    <name type="scientific">Blautia hansenii DSM 20583</name>
    <dbReference type="NCBI Taxonomy" id="537007"/>
    <lineage>
        <taxon>Bacteria</taxon>
        <taxon>Bacillati</taxon>
        <taxon>Bacillota</taxon>
        <taxon>Clostridia</taxon>
        <taxon>Lachnospirales</taxon>
        <taxon>Lachnospiraceae</taxon>
        <taxon>Blautia</taxon>
    </lineage>
</organism>
<dbReference type="Gene3D" id="1.10.1660.10">
    <property type="match status" value="1"/>
</dbReference>
<dbReference type="STRING" id="537007.BLAHAN_05577"/>
<dbReference type="InterPro" id="IPR009061">
    <property type="entry name" value="DNA-bd_dom_put_sf"/>
</dbReference>
<dbReference type="InterPro" id="IPR000551">
    <property type="entry name" value="MerR-type_HTH_dom"/>
</dbReference>
<dbReference type="AlphaFoldDB" id="C9L858"/>
<dbReference type="PANTHER" id="PTHR30204">
    <property type="entry name" value="REDOX-CYCLING DRUG-SENSING TRANSCRIPTIONAL ACTIVATOR SOXR"/>
    <property type="match status" value="1"/>
</dbReference>
<dbReference type="SUPFAM" id="SSF46955">
    <property type="entry name" value="Putative DNA-binding domain"/>
    <property type="match status" value="1"/>
</dbReference>